<dbReference type="InterPro" id="IPR011009">
    <property type="entry name" value="Kinase-like_dom_sf"/>
</dbReference>
<keyword evidence="2 4" id="KW-0547">Nucleotide-binding</keyword>
<dbReference type="PANTHER" id="PTHR44329">
    <property type="entry name" value="SERINE/THREONINE-PROTEIN KINASE TNNI3K-RELATED"/>
    <property type="match status" value="1"/>
</dbReference>
<organism evidence="8 9">
    <name type="scientific">Muraenolepis orangiensis</name>
    <name type="common">Patagonian moray cod</name>
    <dbReference type="NCBI Taxonomy" id="630683"/>
    <lineage>
        <taxon>Eukaryota</taxon>
        <taxon>Metazoa</taxon>
        <taxon>Chordata</taxon>
        <taxon>Craniata</taxon>
        <taxon>Vertebrata</taxon>
        <taxon>Euteleostomi</taxon>
        <taxon>Actinopterygii</taxon>
        <taxon>Neopterygii</taxon>
        <taxon>Teleostei</taxon>
        <taxon>Neoteleostei</taxon>
        <taxon>Acanthomorphata</taxon>
        <taxon>Zeiogadaria</taxon>
        <taxon>Gadariae</taxon>
        <taxon>Gadiformes</taxon>
        <taxon>Muraenolepidoidei</taxon>
        <taxon>Muraenolepididae</taxon>
        <taxon>Muraenolepis</taxon>
    </lineage>
</organism>
<dbReference type="InterPro" id="IPR008271">
    <property type="entry name" value="Ser/Thr_kinase_AS"/>
</dbReference>
<keyword evidence="1 5" id="KW-0723">Serine/threonine-protein kinase</keyword>
<proteinExistence type="inferred from homology"/>
<sequence length="500" mass="54857">MEPDSCSMVPICESCLDKWEVIGSGGFGQIFKARHVHWAWDVAIKILHHDNGSSSALLREADLMRRGESPFVVRVSGVFKGRLPSSGHLVHLGLVMDYMEQGSLADLQATLCGPPPWPLAFRLAYQVALGMNFLHTLSPPLLHLDLKPSNVLLDSSLNAKLADFGLARCYHSVSRRSKQVGSVEEGGTTSYMPPESFSMDYKPTCSSDMYSYGILLWSILTGQKPYNNAFSSLVRLRIPVGDRPTLEKIDQSQAAGLGPLVEMMTRCWASVPQERPSFLECITVTEKQYDIHKTGINNAVHTMHTLLEAKKQNAKMISEGLTNLHITQPSAFETVPDLTGLTGPPPVQETAAGPTTKPQVPDRDTDEPSTQPMSFFKTESSGPSTNTEEVSTPNHTLGSDTEHVRPTMYSNGAEKSQKANFRQAGPYQRQISSPEAFNHQPGPVNINSSHISGFQYGSNNYMYVCNEVSAERRRHPTAPSTFNTRPPNSGSHTGQTGKLG</sequence>
<dbReference type="GO" id="GO:0004706">
    <property type="term" value="F:JUN kinase kinase kinase activity"/>
    <property type="evidence" value="ECO:0007669"/>
    <property type="project" value="TreeGrafter"/>
</dbReference>
<feature type="compositionally biased region" description="Polar residues" evidence="6">
    <location>
        <begin position="478"/>
        <end position="500"/>
    </location>
</feature>
<dbReference type="SMART" id="SM00220">
    <property type="entry name" value="S_TKc"/>
    <property type="match status" value="1"/>
</dbReference>
<evidence type="ECO:0000256" key="6">
    <source>
        <dbReference type="SAM" id="MobiDB-lite"/>
    </source>
</evidence>
<evidence type="ECO:0000256" key="4">
    <source>
        <dbReference type="PROSITE-ProRule" id="PRU10141"/>
    </source>
</evidence>
<evidence type="ECO:0000259" key="7">
    <source>
        <dbReference type="PROSITE" id="PS50011"/>
    </source>
</evidence>
<evidence type="ECO:0000256" key="5">
    <source>
        <dbReference type="RuleBase" id="RU000304"/>
    </source>
</evidence>
<accession>A0A9Q0D9Z7</accession>
<dbReference type="Gene3D" id="1.10.510.10">
    <property type="entry name" value="Transferase(Phosphotransferase) domain 1"/>
    <property type="match status" value="1"/>
</dbReference>
<dbReference type="InterPro" id="IPR017441">
    <property type="entry name" value="Protein_kinase_ATP_BS"/>
</dbReference>
<evidence type="ECO:0000313" key="8">
    <source>
        <dbReference type="EMBL" id="KAJ3584989.1"/>
    </source>
</evidence>
<feature type="binding site" evidence="4">
    <location>
        <position position="45"/>
    </location>
    <ligand>
        <name>ATP</name>
        <dbReference type="ChEBI" id="CHEBI:30616"/>
    </ligand>
</feature>
<comment type="caution">
    <text evidence="8">The sequence shown here is derived from an EMBL/GenBank/DDBJ whole genome shotgun (WGS) entry which is preliminary data.</text>
</comment>
<dbReference type="SUPFAM" id="SSF56112">
    <property type="entry name" value="Protein kinase-like (PK-like)"/>
    <property type="match status" value="1"/>
</dbReference>
<gene>
    <name evidence="8" type="ORF">NHX12_013712</name>
</gene>
<feature type="region of interest" description="Disordered" evidence="6">
    <location>
        <begin position="335"/>
        <end position="406"/>
    </location>
</feature>
<dbReference type="AlphaFoldDB" id="A0A9Q0D9Z7"/>
<dbReference type="OrthoDB" id="4062651at2759"/>
<evidence type="ECO:0000256" key="1">
    <source>
        <dbReference type="ARBA" id="ARBA00022527"/>
    </source>
</evidence>
<dbReference type="Proteomes" id="UP001148018">
    <property type="component" value="Unassembled WGS sequence"/>
</dbReference>
<keyword evidence="1 5" id="KW-0808">Transferase</keyword>
<dbReference type="GO" id="GO:0005524">
    <property type="term" value="F:ATP binding"/>
    <property type="evidence" value="ECO:0007669"/>
    <property type="project" value="UniProtKB-UniRule"/>
</dbReference>
<dbReference type="InterPro" id="IPR000719">
    <property type="entry name" value="Prot_kinase_dom"/>
</dbReference>
<comment type="similarity">
    <text evidence="5">Belongs to the protein kinase superfamily.</text>
</comment>
<feature type="domain" description="Protein kinase" evidence="7">
    <location>
        <begin position="16"/>
        <end position="307"/>
    </location>
</feature>
<dbReference type="Pfam" id="PF07714">
    <property type="entry name" value="PK_Tyr_Ser-Thr"/>
    <property type="match status" value="1"/>
</dbReference>
<name>A0A9Q0D9Z7_9TELE</name>
<feature type="region of interest" description="Disordered" evidence="6">
    <location>
        <begin position="472"/>
        <end position="500"/>
    </location>
</feature>
<dbReference type="PROSITE" id="PS50011">
    <property type="entry name" value="PROTEIN_KINASE_DOM"/>
    <property type="match status" value="1"/>
</dbReference>
<keyword evidence="3 4" id="KW-0067">ATP-binding</keyword>
<evidence type="ECO:0000256" key="3">
    <source>
        <dbReference type="ARBA" id="ARBA00022840"/>
    </source>
</evidence>
<protein>
    <recommendedName>
        <fullName evidence="7">Protein kinase domain-containing protein</fullName>
    </recommendedName>
</protein>
<dbReference type="PROSITE" id="PS00108">
    <property type="entry name" value="PROTEIN_KINASE_ST"/>
    <property type="match status" value="1"/>
</dbReference>
<evidence type="ECO:0000313" key="9">
    <source>
        <dbReference type="Proteomes" id="UP001148018"/>
    </source>
</evidence>
<dbReference type="PROSITE" id="PS00107">
    <property type="entry name" value="PROTEIN_KINASE_ATP"/>
    <property type="match status" value="1"/>
</dbReference>
<feature type="compositionally biased region" description="Polar residues" evidence="6">
    <location>
        <begin position="368"/>
        <end position="399"/>
    </location>
</feature>
<dbReference type="PANTHER" id="PTHR44329:SF297">
    <property type="entry name" value="RECEPTOR-INTERACTING SERINE_THREONINE-PROTEIN KINASE 3"/>
    <property type="match status" value="1"/>
</dbReference>
<keyword evidence="1 5" id="KW-0418">Kinase</keyword>
<keyword evidence="9" id="KW-1185">Reference proteome</keyword>
<evidence type="ECO:0000256" key="2">
    <source>
        <dbReference type="ARBA" id="ARBA00022741"/>
    </source>
</evidence>
<dbReference type="InterPro" id="IPR001245">
    <property type="entry name" value="Ser-Thr/Tyr_kinase_cat_dom"/>
</dbReference>
<dbReference type="EMBL" id="JANIIK010000118">
    <property type="protein sequence ID" value="KAJ3584989.1"/>
    <property type="molecule type" value="Genomic_DNA"/>
</dbReference>
<dbReference type="InterPro" id="IPR051681">
    <property type="entry name" value="Ser/Thr_Kinases-Pseudokinases"/>
</dbReference>
<reference evidence="8" key="1">
    <citation type="submission" date="2022-07" db="EMBL/GenBank/DDBJ databases">
        <title>Chromosome-level genome of Muraenolepis orangiensis.</title>
        <authorList>
            <person name="Kim J."/>
        </authorList>
    </citation>
    <scope>NUCLEOTIDE SEQUENCE</scope>
    <source>
        <strain evidence="8">KU_S4_2022</strain>
        <tissue evidence="8">Muscle</tissue>
    </source>
</reference>